<dbReference type="InterPro" id="IPR041373">
    <property type="entry name" value="RT_RNaseH"/>
</dbReference>
<dbReference type="InterPro" id="IPR043502">
    <property type="entry name" value="DNA/RNA_pol_sf"/>
</dbReference>
<evidence type="ECO:0000256" key="6">
    <source>
        <dbReference type="ARBA" id="ARBA00022918"/>
    </source>
</evidence>
<protein>
    <recommendedName>
        <fullName evidence="7">Reverse transcriptase RNase H-like domain-containing protein</fullName>
    </recommendedName>
</protein>
<organism evidence="8">
    <name type="scientific">Aphanomyces astaci</name>
    <name type="common">Crayfish plague agent</name>
    <dbReference type="NCBI Taxonomy" id="112090"/>
    <lineage>
        <taxon>Eukaryota</taxon>
        <taxon>Sar</taxon>
        <taxon>Stramenopiles</taxon>
        <taxon>Oomycota</taxon>
        <taxon>Saprolegniomycetes</taxon>
        <taxon>Saprolegniales</taxon>
        <taxon>Verrucalvaceae</taxon>
        <taxon>Aphanomyces</taxon>
    </lineage>
</organism>
<dbReference type="AlphaFoldDB" id="W4FVI8"/>
<dbReference type="PANTHER" id="PTHR37984">
    <property type="entry name" value="PROTEIN CBG26694"/>
    <property type="match status" value="1"/>
</dbReference>
<gene>
    <name evidence="8" type="ORF">H257_13188</name>
</gene>
<dbReference type="GO" id="GO:0004519">
    <property type="term" value="F:endonuclease activity"/>
    <property type="evidence" value="ECO:0007669"/>
    <property type="project" value="UniProtKB-KW"/>
</dbReference>
<evidence type="ECO:0000259" key="7">
    <source>
        <dbReference type="Pfam" id="PF17917"/>
    </source>
</evidence>
<feature type="domain" description="Reverse transcriptase RNase H-like" evidence="7">
    <location>
        <begin position="597"/>
        <end position="684"/>
    </location>
</feature>
<reference evidence="8" key="1">
    <citation type="submission" date="2013-12" db="EMBL/GenBank/DDBJ databases">
        <title>The Genome Sequence of Aphanomyces astaci APO3.</title>
        <authorList>
            <consortium name="The Broad Institute Genomics Platform"/>
            <person name="Russ C."/>
            <person name="Tyler B."/>
            <person name="van West P."/>
            <person name="Dieguez-Uribeondo J."/>
            <person name="Young S.K."/>
            <person name="Zeng Q."/>
            <person name="Gargeya S."/>
            <person name="Fitzgerald M."/>
            <person name="Abouelleil A."/>
            <person name="Alvarado L."/>
            <person name="Chapman S.B."/>
            <person name="Gainer-Dewar J."/>
            <person name="Goldberg J."/>
            <person name="Griggs A."/>
            <person name="Gujja S."/>
            <person name="Hansen M."/>
            <person name="Howarth C."/>
            <person name="Imamovic A."/>
            <person name="Ireland A."/>
            <person name="Larimer J."/>
            <person name="McCowan C."/>
            <person name="Murphy C."/>
            <person name="Pearson M."/>
            <person name="Poon T.W."/>
            <person name="Priest M."/>
            <person name="Roberts A."/>
            <person name="Saif S."/>
            <person name="Shea T."/>
            <person name="Sykes S."/>
            <person name="Wortman J."/>
            <person name="Nusbaum C."/>
            <person name="Birren B."/>
        </authorList>
    </citation>
    <scope>NUCLEOTIDE SEQUENCE [LARGE SCALE GENOMIC DNA]</scope>
    <source>
        <strain evidence="8">APO3</strain>
    </source>
</reference>
<dbReference type="Pfam" id="PF17917">
    <property type="entry name" value="RT_RNaseH"/>
    <property type="match status" value="1"/>
</dbReference>
<keyword evidence="2" id="KW-0548">Nucleotidyltransferase</keyword>
<keyword evidence="1" id="KW-0808">Transferase</keyword>
<keyword evidence="6" id="KW-0695">RNA-directed DNA polymerase</keyword>
<keyword evidence="4" id="KW-0255">Endonuclease</keyword>
<dbReference type="Gene3D" id="3.10.10.10">
    <property type="entry name" value="HIV Type 1 Reverse Transcriptase, subunit A, domain 1"/>
    <property type="match status" value="1"/>
</dbReference>
<name>W4FVI8_APHAT</name>
<proteinExistence type="predicted"/>
<dbReference type="InterPro" id="IPR050951">
    <property type="entry name" value="Retrovirus_Pol_polyprotein"/>
</dbReference>
<dbReference type="GO" id="GO:0003964">
    <property type="term" value="F:RNA-directed DNA polymerase activity"/>
    <property type="evidence" value="ECO:0007669"/>
    <property type="project" value="UniProtKB-KW"/>
</dbReference>
<accession>W4FVI8</accession>
<dbReference type="PANTHER" id="PTHR37984:SF5">
    <property type="entry name" value="PROTEIN NYNRIN-LIKE"/>
    <property type="match status" value="1"/>
</dbReference>
<dbReference type="VEuPathDB" id="FungiDB:H257_13188"/>
<evidence type="ECO:0000256" key="3">
    <source>
        <dbReference type="ARBA" id="ARBA00022722"/>
    </source>
</evidence>
<evidence type="ECO:0000256" key="5">
    <source>
        <dbReference type="ARBA" id="ARBA00022801"/>
    </source>
</evidence>
<evidence type="ECO:0000256" key="4">
    <source>
        <dbReference type="ARBA" id="ARBA00022759"/>
    </source>
</evidence>
<dbReference type="GeneID" id="20815184"/>
<keyword evidence="3" id="KW-0540">Nuclease</keyword>
<sequence>MDEDASSTPLSPRTGAGLVLTRTRSQEAIYASTAPYAHYPPDIAVQQLRQQMGQAVDAQSSRLDTVQQAVGAQSQQTYEQLMVLHQQQQLQANAQMELNQKLMAELALQRLRLRLTKLVTRAEEGPYHQLHTEGGKCFKCLSTGHNVFKCPKVADGEARLLMDRAKAIWAEARGEGKDGEGDNHCQRALDASFDSGAHQSVIPPKTLQMLKDAGRDVVVTDLPTPVVVREVKLPIKFEADVGSLVLAKVKCWLSVGNLPAGVGDILLSRPIMHKLGCDPQSKLREAAAVCSEYDMKDVESTSGVVKTVMLATKQELVDDLAEEEEALVPMELAASKVQAVLDARVADALLAGCGAEFALGLSKLLAKYMDVFRLTLGRDPPVDMPPLKVHPTKNSKPVRCKAGRYSLPQREFMQKHVEELENAGFIYRNPTSRWACALLIVRKPHTLTGRSQQPHGADCLAYAHVGSCGGPPAWSHLLFMLDFFKGYWKFSLDLSCQEMFSFLRDTGVYTSNRVMQGVRDLTIVLKRVFSAVGRKRTNQLTATLLLTDVGWNDTHVAALEATKKVLAKVVELSHPKPEMRLFITQVPPDQLNLQFEAQSNEPLMFLSGTFMGAAGRWAIVEKEAYAIVETLVRADYLLHPAAGFNLYSDHRNLKFIFNPTAAVASVPKYTAQKLESWALQLMGYRYEIHDIPGADLLSRWGSPLKPFVPSVKSH</sequence>
<evidence type="ECO:0000313" key="8">
    <source>
        <dbReference type="EMBL" id="ETV71525.1"/>
    </source>
</evidence>
<dbReference type="RefSeq" id="XP_009838958.1">
    <property type="nucleotide sequence ID" value="XM_009840656.1"/>
</dbReference>
<dbReference type="EMBL" id="KI913159">
    <property type="protein sequence ID" value="ETV71525.1"/>
    <property type="molecule type" value="Genomic_DNA"/>
</dbReference>
<dbReference type="OrthoDB" id="125977at2759"/>
<keyword evidence="5" id="KW-0378">Hydrolase</keyword>
<dbReference type="SUPFAM" id="SSF56672">
    <property type="entry name" value="DNA/RNA polymerases"/>
    <property type="match status" value="1"/>
</dbReference>
<evidence type="ECO:0000256" key="1">
    <source>
        <dbReference type="ARBA" id="ARBA00022679"/>
    </source>
</evidence>
<evidence type="ECO:0000256" key="2">
    <source>
        <dbReference type="ARBA" id="ARBA00022695"/>
    </source>
</evidence>
<dbReference type="GO" id="GO:0016787">
    <property type="term" value="F:hydrolase activity"/>
    <property type="evidence" value="ECO:0007669"/>
    <property type="project" value="UniProtKB-KW"/>
</dbReference>